<organism evidence="1 2">
    <name type="scientific">Ambispora gerdemannii</name>
    <dbReference type="NCBI Taxonomy" id="144530"/>
    <lineage>
        <taxon>Eukaryota</taxon>
        <taxon>Fungi</taxon>
        <taxon>Fungi incertae sedis</taxon>
        <taxon>Mucoromycota</taxon>
        <taxon>Glomeromycotina</taxon>
        <taxon>Glomeromycetes</taxon>
        <taxon>Archaeosporales</taxon>
        <taxon>Ambisporaceae</taxon>
        <taxon>Ambispora</taxon>
    </lineage>
</organism>
<gene>
    <name evidence="1" type="ORF">AGERDE_LOCUS4964</name>
</gene>
<reference evidence="1" key="1">
    <citation type="submission" date="2021-06" db="EMBL/GenBank/DDBJ databases">
        <authorList>
            <person name="Kallberg Y."/>
            <person name="Tangrot J."/>
            <person name="Rosling A."/>
        </authorList>
    </citation>
    <scope>NUCLEOTIDE SEQUENCE</scope>
    <source>
        <strain evidence="1">MT106</strain>
    </source>
</reference>
<accession>A0A9N9A3G9</accession>
<sequence>HDESKTGFLNLKIIADQEWIKNRNPDESRTGIRWITKENHFDVFSPPPPITFTLRSSVPNSPIISAQAQTSSTKNLNPHLNKQAAALSQQLWLPFMTDPAAASLTYNIPSSCYKLRYRRKYGNQKAQNQEQPAANARRWMIQSIAHYSSKYIQINLRSNLKRWMGMAEYTCNVIVRWRLHTTDCRTGPMQQAWIKAQHTKDKRRLFADVRAGIDTNELEDAKLQKAAEAIDQALTAKAEDKLAQSTSKRKQRKAKRLEKAISRIRLRNETI</sequence>
<name>A0A9N9A3G9_9GLOM</name>
<protein>
    <submittedName>
        <fullName evidence="1">13157_t:CDS:1</fullName>
    </submittedName>
</protein>
<dbReference type="Proteomes" id="UP000789831">
    <property type="component" value="Unassembled WGS sequence"/>
</dbReference>
<proteinExistence type="predicted"/>
<evidence type="ECO:0000313" key="2">
    <source>
        <dbReference type="Proteomes" id="UP000789831"/>
    </source>
</evidence>
<dbReference type="EMBL" id="CAJVPL010000622">
    <property type="protein sequence ID" value="CAG8515562.1"/>
    <property type="molecule type" value="Genomic_DNA"/>
</dbReference>
<comment type="caution">
    <text evidence="1">The sequence shown here is derived from an EMBL/GenBank/DDBJ whole genome shotgun (WGS) entry which is preliminary data.</text>
</comment>
<keyword evidence="2" id="KW-1185">Reference proteome</keyword>
<dbReference type="AlphaFoldDB" id="A0A9N9A3G9"/>
<feature type="non-terminal residue" evidence="1">
    <location>
        <position position="271"/>
    </location>
</feature>
<evidence type="ECO:0000313" key="1">
    <source>
        <dbReference type="EMBL" id="CAG8515562.1"/>
    </source>
</evidence>